<feature type="binding site" evidence="6">
    <location>
        <begin position="15"/>
        <end position="20"/>
    </location>
    <ligand>
        <name>substrate</name>
    </ligand>
</feature>
<comment type="caution">
    <text evidence="10">The sequence shown here is derived from an EMBL/GenBank/DDBJ whole genome shotgun (WGS) entry which is preliminary data.</text>
</comment>
<sequence>MSAAQPPAILVAGPTTSGKSALALALAERLGGTVINADSMQVYAELRVITARPTPEEEARIPHLLYGVRPAAEAGTVAWWRGAALAAMEQARAAGLVPILCGGTGLYFLSLTEGLSAIPPVPPEARAEARRLAEDEGPAALHARLAAIDPETAAGLRPSDTQRLARAYEVAIGTGRGLRAWQAETGTGPAPWRFAAILLDPPREALREAIARRWHAMLGQGALEEVAALADQRLDPALPAMRAHGVPELMAHLAGRMTLEAASERAILNTGQYTKRQATWFRHHRLAALTHSIHARSDGLSQLSERFLGDLMMFVDPVVDAAQHEG</sequence>
<dbReference type="InterPro" id="IPR039657">
    <property type="entry name" value="Dimethylallyltransferase"/>
</dbReference>
<dbReference type="Proteomes" id="UP001595420">
    <property type="component" value="Unassembled WGS sequence"/>
</dbReference>
<dbReference type="InterPro" id="IPR018022">
    <property type="entry name" value="IPT"/>
</dbReference>
<keyword evidence="11" id="KW-1185">Reference proteome</keyword>
<comment type="cofactor">
    <cofactor evidence="1 6">
        <name>Mg(2+)</name>
        <dbReference type="ChEBI" id="CHEBI:18420"/>
    </cofactor>
</comment>
<dbReference type="PANTHER" id="PTHR11088:SF60">
    <property type="entry name" value="TRNA DIMETHYLALLYLTRANSFERASE"/>
    <property type="match status" value="1"/>
</dbReference>
<keyword evidence="6 7" id="KW-0819">tRNA processing</keyword>
<feature type="region of interest" description="Interaction with substrate tRNA" evidence="6">
    <location>
        <begin position="38"/>
        <end position="41"/>
    </location>
</feature>
<dbReference type="RefSeq" id="WP_216836950.1">
    <property type="nucleotide sequence ID" value="NZ_JAFNJS010000003.1"/>
</dbReference>
<comment type="subunit">
    <text evidence="6">Monomer.</text>
</comment>
<evidence type="ECO:0000256" key="4">
    <source>
        <dbReference type="ARBA" id="ARBA00022840"/>
    </source>
</evidence>
<evidence type="ECO:0000256" key="1">
    <source>
        <dbReference type="ARBA" id="ARBA00001946"/>
    </source>
</evidence>
<feature type="region of interest" description="Interaction with substrate tRNA" evidence="6">
    <location>
        <begin position="162"/>
        <end position="166"/>
    </location>
</feature>
<feature type="site" description="Interaction with substrate tRNA" evidence="6">
    <location>
        <position position="104"/>
    </location>
</feature>
<evidence type="ECO:0000256" key="6">
    <source>
        <dbReference type="HAMAP-Rule" id="MF_00185"/>
    </source>
</evidence>
<dbReference type="EMBL" id="JBHRSB010000003">
    <property type="protein sequence ID" value="MFC3000886.1"/>
    <property type="molecule type" value="Genomic_DNA"/>
</dbReference>
<keyword evidence="4 6" id="KW-0067">ATP-binding</keyword>
<name>A0ABV7BW23_9PROT</name>
<evidence type="ECO:0000256" key="3">
    <source>
        <dbReference type="ARBA" id="ARBA00022741"/>
    </source>
</evidence>
<keyword evidence="5 6" id="KW-0460">Magnesium</keyword>
<comment type="caution">
    <text evidence="6">Lacks conserved residue(s) required for the propagation of feature annotation.</text>
</comment>
<evidence type="ECO:0000256" key="7">
    <source>
        <dbReference type="RuleBase" id="RU003783"/>
    </source>
</evidence>
<dbReference type="HAMAP" id="MF_00185">
    <property type="entry name" value="IPP_trans"/>
    <property type="match status" value="1"/>
</dbReference>
<comment type="similarity">
    <text evidence="6 9">Belongs to the IPP transferase family.</text>
</comment>
<comment type="catalytic activity">
    <reaction evidence="6 7">
        <text>adenosine(37) in tRNA + dimethylallyl diphosphate = N(6)-dimethylallyladenosine(37) in tRNA + diphosphate</text>
        <dbReference type="Rhea" id="RHEA:26482"/>
        <dbReference type="Rhea" id="RHEA-COMP:10162"/>
        <dbReference type="Rhea" id="RHEA-COMP:10375"/>
        <dbReference type="ChEBI" id="CHEBI:33019"/>
        <dbReference type="ChEBI" id="CHEBI:57623"/>
        <dbReference type="ChEBI" id="CHEBI:74411"/>
        <dbReference type="ChEBI" id="CHEBI:74415"/>
        <dbReference type="EC" id="2.5.1.75"/>
    </reaction>
</comment>
<feature type="binding site" evidence="6">
    <location>
        <begin position="13"/>
        <end position="20"/>
    </location>
    <ligand>
        <name>ATP</name>
        <dbReference type="ChEBI" id="CHEBI:30616"/>
    </ligand>
</feature>
<keyword evidence="2 6" id="KW-0808">Transferase</keyword>
<proteinExistence type="inferred from homology"/>
<comment type="function">
    <text evidence="6 8">Catalyzes the transfer of a dimethylallyl group onto the adenine at position 37 in tRNAs that read codons beginning with uridine, leading to the formation of N6-(dimethylallyl)adenosine (i(6)A).</text>
</comment>
<evidence type="ECO:0000256" key="2">
    <source>
        <dbReference type="ARBA" id="ARBA00022679"/>
    </source>
</evidence>
<dbReference type="NCBIfam" id="TIGR00174">
    <property type="entry name" value="miaA"/>
    <property type="match status" value="1"/>
</dbReference>
<gene>
    <name evidence="6 10" type="primary">miaA</name>
    <name evidence="10" type="ORF">ACFOD3_13355</name>
</gene>
<dbReference type="Pfam" id="PF01715">
    <property type="entry name" value="IPPT"/>
    <property type="match status" value="1"/>
</dbReference>
<organism evidence="10 11">
    <name type="scientific">Falsiroseomonas tokyonensis</name>
    <dbReference type="NCBI Taxonomy" id="430521"/>
    <lineage>
        <taxon>Bacteria</taxon>
        <taxon>Pseudomonadati</taxon>
        <taxon>Pseudomonadota</taxon>
        <taxon>Alphaproteobacteria</taxon>
        <taxon>Acetobacterales</taxon>
        <taxon>Roseomonadaceae</taxon>
        <taxon>Falsiroseomonas</taxon>
    </lineage>
</organism>
<protein>
    <recommendedName>
        <fullName evidence="6">tRNA dimethylallyltransferase</fullName>
        <ecNumber evidence="6">2.5.1.75</ecNumber>
    </recommendedName>
    <alternativeName>
        <fullName evidence="6">Dimethylallyl diphosphate:tRNA dimethylallyltransferase</fullName>
        <shortName evidence="6">DMAPP:tRNA dimethylallyltransferase</shortName>
        <shortName evidence="6">DMATase</shortName>
    </alternativeName>
    <alternativeName>
        <fullName evidence="6">Isopentenyl-diphosphate:tRNA isopentenyltransferase</fullName>
        <shortName evidence="6">IPP transferase</shortName>
        <shortName evidence="6">IPPT</shortName>
        <shortName evidence="6">IPTase</shortName>
    </alternativeName>
</protein>
<evidence type="ECO:0000256" key="5">
    <source>
        <dbReference type="ARBA" id="ARBA00022842"/>
    </source>
</evidence>
<evidence type="ECO:0000256" key="9">
    <source>
        <dbReference type="RuleBase" id="RU003785"/>
    </source>
</evidence>
<reference evidence="11" key="1">
    <citation type="journal article" date="2019" name="Int. J. Syst. Evol. Microbiol.">
        <title>The Global Catalogue of Microorganisms (GCM) 10K type strain sequencing project: providing services to taxonomists for standard genome sequencing and annotation.</title>
        <authorList>
            <consortium name="The Broad Institute Genomics Platform"/>
            <consortium name="The Broad Institute Genome Sequencing Center for Infectious Disease"/>
            <person name="Wu L."/>
            <person name="Ma J."/>
        </authorList>
    </citation>
    <scope>NUCLEOTIDE SEQUENCE [LARGE SCALE GENOMIC DNA]</scope>
    <source>
        <strain evidence="11">CGMCC 1.16855</strain>
    </source>
</reference>
<dbReference type="GO" id="GO:0052381">
    <property type="term" value="F:tRNA dimethylallyltransferase activity"/>
    <property type="evidence" value="ECO:0007669"/>
    <property type="project" value="UniProtKB-EC"/>
</dbReference>
<evidence type="ECO:0000256" key="8">
    <source>
        <dbReference type="RuleBase" id="RU003784"/>
    </source>
</evidence>
<dbReference type="PANTHER" id="PTHR11088">
    <property type="entry name" value="TRNA DIMETHYLALLYLTRANSFERASE"/>
    <property type="match status" value="1"/>
</dbReference>
<accession>A0ABV7BW23</accession>
<keyword evidence="3 6" id="KW-0547">Nucleotide-binding</keyword>
<dbReference type="EC" id="2.5.1.75" evidence="6"/>
<evidence type="ECO:0000313" key="11">
    <source>
        <dbReference type="Proteomes" id="UP001595420"/>
    </source>
</evidence>
<evidence type="ECO:0000313" key="10">
    <source>
        <dbReference type="EMBL" id="MFC3000886.1"/>
    </source>
</evidence>
<feature type="site" description="Interaction with substrate tRNA" evidence="6">
    <location>
        <position position="126"/>
    </location>
</feature>